<evidence type="ECO:0008006" key="4">
    <source>
        <dbReference type="Google" id="ProtNLM"/>
    </source>
</evidence>
<feature type="transmembrane region" description="Helical" evidence="1">
    <location>
        <begin position="50"/>
        <end position="70"/>
    </location>
</feature>
<gene>
    <name evidence="2" type="ORF">HGK34_05980</name>
</gene>
<dbReference type="RefSeq" id="WP_201845669.1">
    <property type="nucleotide sequence ID" value="NZ_JABBYC010000006.1"/>
</dbReference>
<evidence type="ECO:0000313" key="2">
    <source>
        <dbReference type="EMBL" id="MBL0885827.1"/>
    </source>
</evidence>
<dbReference type="Proteomes" id="UP000675409">
    <property type="component" value="Unassembled WGS sequence"/>
</dbReference>
<sequence>MPETSAEPQGPERAVLRSALRDGGLLVAGLVVVGGLVGLATAGLPGLLGALAGGVVVAFFCGTTVWSMWASVGKPPATMAGYVMGSWLAKMAVLFLALLALRGVIDGMPAAARFVVLGVVALGAVGSALLDYRAVRNGRVPYVDG</sequence>
<keyword evidence="1" id="KW-1133">Transmembrane helix</keyword>
<accession>A0ABS1LJS7</accession>
<evidence type="ECO:0000256" key="1">
    <source>
        <dbReference type="SAM" id="Phobius"/>
    </source>
</evidence>
<feature type="transmembrane region" description="Helical" evidence="1">
    <location>
        <begin position="82"/>
        <end position="105"/>
    </location>
</feature>
<keyword evidence="1" id="KW-0472">Membrane</keyword>
<evidence type="ECO:0000313" key="3">
    <source>
        <dbReference type="Proteomes" id="UP000675409"/>
    </source>
</evidence>
<feature type="transmembrane region" description="Helical" evidence="1">
    <location>
        <begin position="23"/>
        <end position="44"/>
    </location>
</feature>
<reference evidence="2 3" key="1">
    <citation type="journal article" date="2021" name="Arch. Microbiol.">
        <title>Myceligenerans indicum sp. nov., an actinobacterium isolated from mangrove sediment of Sundarbans, India.</title>
        <authorList>
            <person name="Asha K."/>
            <person name="Bhadury P."/>
        </authorList>
    </citation>
    <scope>NUCLEOTIDE SEQUENCE [LARGE SCALE GENOMIC DNA]</scope>
    <source>
        <strain evidence="2 3">I2</strain>
    </source>
</reference>
<proteinExistence type="predicted"/>
<keyword evidence="1" id="KW-0812">Transmembrane</keyword>
<feature type="transmembrane region" description="Helical" evidence="1">
    <location>
        <begin position="111"/>
        <end position="130"/>
    </location>
</feature>
<comment type="caution">
    <text evidence="2">The sequence shown here is derived from an EMBL/GenBank/DDBJ whole genome shotgun (WGS) entry which is preliminary data.</text>
</comment>
<organism evidence="2 3">
    <name type="scientific">Myceligenerans indicum</name>
    <dbReference type="NCBI Taxonomy" id="2593663"/>
    <lineage>
        <taxon>Bacteria</taxon>
        <taxon>Bacillati</taxon>
        <taxon>Actinomycetota</taxon>
        <taxon>Actinomycetes</taxon>
        <taxon>Micrococcales</taxon>
        <taxon>Promicromonosporaceae</taxon>
        <taxon>Myceligenerans</taxon>
    </lineage>
</organism>
<protein>
    <recommendedName>
        <fullName evidence="4">ATP synthase protein I</fullName>
    </recommendedName>
</protein>
<keyword evidence="3" id="KW-1185">Reference proteome</keyword>
<name>A0ABS1LJS7_9MICO</name>
<dbReference type="EMBL" id="JABBYC010000006">
    <property type="protein sequence ID" value="MBL0885827.1"/>
    <property type="molecule type" value="Genomic_DNA"/>
</dbReference>